<protein>
    <submittedName>
        <fullName evidence="1">Uncharacterized protein</fullName>
    </submittedName>
</protein>
<evidence type="ECO:0000313" key="1">
    <source>
        <dbReference type="EMBL" id="DAE19635.1"/>
    </source>
</evidence>
<sequence>MATRKKTDRAAAEAWLSEPVTVRLFRDNGSYKEDKVVTVNGETVRIPRGEDVIIPRRFALVLAQGEAQDARTGALIERETARFAAESGALGL</sequence>
<reference evidence="1" key="1">
    <citation type="journal article" date="2021" name="Proc. Natl. Acad. Sci. U.S.A.">
        <title>A Catalog of Tens of Thousands of Viruses from Human Metagenomes Reveals Hidden Associations with Chronic Diseases.</title>
        <authorList>
            <person name="Tisza M.J."/>
            <person name="Buck C.B."/>
        </authorList>
    </citation>
    <scope>NUCLEOTIDE SEQUENCE</scope>
    <source>
        <strain evidence="1">CtdRZ1</strain>
    </source>
</reference>
<dbReference type="EMBL" id="BK015680">
    <property type="protein sequence ID" value="DAE19635.1"/>
    <property type="molecule type" value="Genomic_DNA"/>
</dbReference>
<name>A0A8S5QLH2_9CAUD</name>
<accession>A0A8S5QLH2</accession>
<proteinExistence type="predicted"/>
<organism evidence="1">
    <name type="scientific">Podoviridae sp. ctdRZ1</name>
    <dbReference type="NCBI Taxonomy" id="2826568"/>
    <lineage>
        <taxon>Viruses</taxon>
        <taxon>Duplodnaviria</taxon>
        <taxon>Heunggongvirae</taxon>
        <taxon>Uroviricota</taxon>
        <taxon>Caudoviricetes</taxon>
    </lineage>
</organism>